<organism evidence="5 6">
    <name type="scientific">Streptococcus agalactiae</name>
    <dbReference type="NCBI Taxonomy" id="1311"/>
    <lineage>
        <taxon>Bacteria</taxon>
        <taxon>Bacillati</taxon>
        <taxon>Bacillota</taxon>
        <taxon>Bacilli</taxon>
        <taxon>Lactobacillales</taxon>
        <taxon>Streptococcaceae</taxon>
        <taxon>Streptococcus</taxon>
    </lineage>
</organism>
<dbReference type="GO" id="GO:0016020">
    <property type="term" value="C:membrane"/>
    <property type="evidence" value="ECO:0007669"/>
    <property type="project" value="UniProtKB-SubCell"/>
</dbReference>
<evidence type="ECO:0000256" key="1">
    <source>
        <dbReference type="ARBA" id="ARBA00004141"/>
    </source>
</evidence>
<evidence type="ECO:0000313" key="6">
    <source>
        <dbReference type="Proteomes" id="UP000256718"/>
    </source>
</evidence>
<accession>A0A0G2Z0A2</accession>
<sequence length="53" mass="5831">MGGIGAHKFYAGKIGQVFLYIIFRITFIPGIIDLIEALMALGKQTDEYGNIIV</sequence>
<gene>
    <name evidence="5" type="ORF">C4618_05140</name>
</gene>
<dbReference type="EMBL" id="QHGZ01000133">
    <property type="protein sequence ID" value="RDY82737.1"/>
    <property type="molecule type" value="Genomic_DNA"/>
</dbReference>
<dbReference type="RefSeq" id="WP_000508794.1">
    <property type="nucleotide sequence ID" value="NZ_CAXOLC010000004.1"/>
</dbReference>
<comment type="caution">
    <text evidence="5">The sequence shown here is derived from an EMBL/GenBank/DDBJ whole genome shotgun (WGS) entry which is preliminary data.</text>
</comment>
<dbReference type="Pfam" id="PF05154">
    <property type="entry name" value="TM2"/>
    <property type="match status" value="1"/>
</dbReference>
<dbReference type="InterPro" id="IPR007829">
    <property type="entry name" value="TM2"/>
</dbReference>
<evidence type="ECO:0000256" key="4">
    <source>
        <dbReference type="ARBA" id="ARBA00023136"/>
    </source>
</evidence>
<evidence type="ECO:0000313" key="5">
    <source>
        <dbReference type="EMBL" id="RDY82737.1"/>
    </source>
</evidence>
<reference evidence="5 6" key="1">
    <citation type="journal article" date="2018" name="Emerg. Microbes Infect.">
        <title>Phenotypic and molecular analysis of nontypeable Group B streptococci: identification of cps2a and hybrid cps2a/cps5 Group B streptococcal capsule gene clusters.</title>
        <authorList>
            <person name="Alhhazmi A."/>
            <person name="Tyrrell G.J."/>
        </authorList>
    </citation>
    <scope>NUCLEOTIDE SEQUENCE [LARGE SCALE GENOMIC DNA]</scope>
    <source>
        <strain evidence="5 6">PLGBS17</strain>
    </source>
</reference>
<comment type="subcellular location">
    <subcellularLocation>
        <location evidence="1">Membrane</location>
        <topology evidence="1">Multi-pass membrane protein</topology>
    </subcellularLocation>
</comment>
<evidence type="ECO:0000256" key="2">
    <source>
        <dbReference type="ARBA" id="ARBA00022692"/>
    </source>
</evidence>
<keyword evidence="2" id="KW-0812">Transmembrane</keyword>
<protein>
    <submittedName>
        <fullName evidence="5">NINE protein</fullName>
    </submittedName>
</protein>
<keyword evidence="3" id="KW-1133">Transmembrane helix</keyword>
<dbReference type="Proteomes" id="UP000256718">
    <property type="component" value="Unassembled WGS sequence"/>
</dbReference>
<keyword evidence="4" id="KW-0472">Membrane</keyword>
<name>A0A0G2Z0A2_STRAG</name>
<dbReference type="AlphaFoldDB" id="A0A0G2Z0A2"/>
<evidence type="ECO:0000256" key="3">
    <source>
        <dbReference type="ARBA" id="ARBA00022989"/>
    </source>
</evidence>
<proteinExistence type="predicted"/>